<dbReference type="Proteomes" id="UP000239340">
    <property type="component" value="Chromosome"/>
</dbReference>
<name>A0A2L0H457_RHIFR</name>
<evidence type="ECO:0000313" key="1">
    <source>
        <dbReference type="EMBL" id="AUX76224.1"/>
    </source>
</evidence>
<dbReference type="EMBL" id="CP024307">
    <property type="protein sequence ID" value="AUX76224.1"/>
    <property type="molecule type" value="Genomic_DNA"/>
</dbReference>
<gene>
    <name evidence="1" type="ORF">NXT3_CH01649</name>
</gene>
<organism evidence="1 2">
    <name type="scientific">Rhizobium fredii</name>
    <name type="common">Sinorhizobium fredii</name>
    <dbReference type="NCBI Taxonomy" id="380"/>
    <lineage>
        <taxon>Bacteria</taxon>
        <taxon>Pseudomonadati</taxon>
        <taxon>Pseudomonadota</taxon>
        <taxon>Alphaproteobacteria</taxon>
        <taxon>Hyphomicrobiales</taxon>
        <taxon>Rhizobiaceae</taxon>
        <taxon>Sinorhizobium/Ensifer group</taxon>
        <taxon>Sinorhizobium</taxon>
    </lineage>
</organism>
<dbReference type="AlphaFoldDB" id="A0A2L0H457"/>
<accession>A0A2L0H457</accession>
<reference evidence="1 2" key="1">
    <citation type="submission" date="2017-10" db="EMBL/GenBank/DDBJ databases">
        <title>Analysis of the genome sequences of Rhizobium populations associated to common bean (phaseolus vulgaris).</title>
        <authorList>
            <person name="Bustos P."/>
            <person name="Santamaria R.I."/>
            <person name="Miranda-Sanchez F."/>
            <person name="Perez-Carrascal O."/>
            <person name="Juarez S."/>
            <person name="Lozano L."/>
            <person name="Martinez-Flores I."/>
            <person name="Vinuesa P."/>
            <person name="Martinez-Romero E."/>
            <person name="Cevallos M.A."/>
            <person name="Romero D."/>
            <person name="Davila G."/>
            <person name="Gonzalez V."/>
        </authorList>
    </citation>
    <scope>NUCLEOTIDE SEQUENCE [LARGE SCALE GENOMIC DNA]</scope>
    <source>
        <strain evidence="1 2">NXT3</strain>
    </source>
</reference>
<evidence type="ECO:0000313" key="2">
    <source>
        <dbReference type="Proteomes" id="UP000239340"/>
    </source>
</evidence>
<proteinExistence type="predicted"/>
<sequence>MPLPIDYLQQFPIDEALLPSRLRSLLEPVGLDPARRVDVSERYEHDPYGPARECVHMVMAVMPEAEMETMGQPRASGDGVVSFSTPHIEEQGGLEEYVPSIDGFDYIVASWGSGSFYTYMLAEKVWMTLGLSMRVIGQDAQRVVFDDLGAPEFGVADGEVSGSYRYIASRNIRWRMTNEYLRQYLWTRGAWGVRIFYYQTLLPDRPEIRKLMNGRTHESVGGQDSWFELDIREDDGGLLVQVWAKVFAVSPDRCSAVSADGLLWPGIDGEMTKRRAEGIVERNTVYLDDRFLEKYEQSGFYSTCPIDYHGLWLCSPSYGGQWGFSDCVRVGRNLIKVPIRELYKPKPDREIVHAFQYAVPPEQVAQFDLAEEHIVAKVDRLVRELLTLGDNLSALGEAVGTPKDSEQIMKLSRKEIRANGWTNLPELQRLAQVAPLSMTEQAFLARCKSLHELYQRIPDGFIRGIVERAGHARKDVANFGSLKLLQALTNIVERLNRDDEQLDAFSSGADPADLSVRNEKIAALFINNDLRIADAHQAGGILQALTALGFDIAGVTSGYGHALDLVFDQVIASFEHLNTELGSLLSRRP</sequence>
<protein>
    <submittedName>
        <fullName evidence="1">Uncharacterized protein</fullName>
    </submittedName>
</protein>